<organism evidence="1 2">
    <name type="scientific">Desulfovibrio piger ATCC 29098</name>
    <dbReference type="NCBI Taxonomy" id="411464"/>
    <lineage>
        <taxon>Bacteria</taxon>
        <taxon>Pseudomonadati</taxon>
        <taxon>Thermodesulfobacteriota</taxon>
        <taxon>Desulfovibrionia</taxon>
        <taxon>Desulfovibrionales</taxon>
        <taxon>Desulfovibrionaceae</taxon>
        <taxon>Desulfovibrio</taxon>
    </lineage>
</organism>
<proteinExistence type="predicted"/>
<evidence type="ECO:0000313" key="2">
    <source>
        <dbReference type="Proteomes" id="UP000003676"/>
    </source>
</evidence>
<gene>
    <name evidence="1" type="ORF">DESPIG_01598</name>
</gene>
<comment type="caution">
    <text evidence="1">The sequence shown here is derived from an EMBL/GenBank/DDBJ whole genome shotgun (WGS) entry which is preliminary data.</text>
</comment>
<reference evidence="1 2" key="1">
    <citation type="submission" date="2008-10" db="EMBL/GenBank/DDBJ databases">
        <title>Draft genome sequence of Desulvovibrio piger (ATCC 29098).</title>
        <authorList>
            <person name="Sudarsanam P."/>
            <person name="Ley R."/>
            <person name="Guruge J."/>
            <person name="Turnbaugh P.J."/>
            <person name="Mahowald M."/>
            <person name="Liep D."/>
            <person name="Gordon J."/>
        </authorList>
    </citation>
    <scope>NUCLEOTIDE SEQUENCE [LARGE SCALE GENOMIC DNA]</scope>
    <source>
        <strain evidence="1 2">ATCC 29098</strain>
    </source>
</reference>
<dbReference type="EMBL" id="ABXU01000040">
    <property type="protein sequence ID" value="EEB33536.1"/>
    <property type="molecule type" value="Genomic_DNA"/>
</dbReference>
<reference evidence="1 2" key="2">
    <citation type="submission" date="2008-10" db="EMBL/GenBank/DDBJ databases">
        <authorList>
            <person name="Fulton L."/>
            <person name="Clifton S."/>
            <person name="Fulton B."/>
            <person name="Xu J."/>
            <person name="Minx P."/>
            <person name="Pepin K.H."/>
            <person name="Johnson M."/>
            <person name="Bhonagiri V."/>
            <person name="Nash W.E."/>
            <person name="Mardis E.R."/>
            <person name="Wilson R.K."/>
        </authorList>
    </citation>
    <scope>NUCLEOTIDE SEQUENCE [LARGE SCALE GENOMIC DNA]</scope>
    <source>
        <strain evidence="1 2">ATCC 29098</strain>
    </source>
</reference>
<sequence length="44" mass="4812">MPLPACFPCKNDTPDFLLREDIRGCPPFFVSAGPLLPPAKPVSR</sequence>
<evidence type="ECO:0000313" key="1">
    <source>
        <dbReference type="EMBL" id="EEB33536.1"/>
    </source>
</evidence>
<dbReference type="AlphaFoldDB" id="B6WU40"/>
<name>B6WU40_9BACT</name>
<accession>B6WU40</accession>
<dbReference type="HOGENOM" id="CLU_3215392_0_0_7"/>
<dbReference type="Proteomes" id="UP000003676">
    <property type="component" value="Unassembled WGS sequence"/>
</dbReference>
<protein>
    <submittedName>
        <fullName evidence="1">Uncharacterized protein</fullName>
    </submittedName>
</protein>